<feature type="coiled-coil region" evidence="4">
    <location>
        <begin position="1032"/>
        <end position="1066"/>
    </location>
</feature>
<dbReference type="SUPFAM" id="SSF50978">
    <property type="entry name" value="WD40 repeat-like"/>
    <property type="match status" value="1"/>
</dbReference>
<dbReference type="PROSITE" id="PS00678">
    <property type="entry name" value="WD_REPEATS_1"/>
    <property type="match status" value="1"/>
</dbReference>
<dbReference type="InterPro" id="IPR052993">
    <property type="entry name" value="CFA-57"/>
</dbReference>
<dbReference type="Gene3D" id="2.130.10.10">
    <property type="entry name" value="YVTN repeat-like/Quinoprotein amine dehydrogenase"/>
    <property type="match status" value="2"/>
</dbReference>
<dbReference type="PROSITE" id="PS50294">
    <property type="entry name" value="WD_REPEATS_REGION"/>
    <property type="match status" value="1"/>
</dbReference>
<feature type="coiled-coil region" evidence="4">
    <location>
        <begin position="1153"/>
        <end position="1180"/>
    </location>
</feature>
<feature type="coiled-coil region" evidence="4">
    <location>
        <begin position="838"/>
        <end position="954"/>
    </location>
</feature>
<evidence type="ECO:0000256" key="2">
    <source>
        <dbReference type="ARBA" id="ARBA00022737"/>
    </source>
</evidence>
<evidence type="ECO:0008006" key="7">
    <source>
        <dbReference type="Google" id="ProtNLM"/>
    </source>
</evidence>
<evidence type="ECO:0000256" key="4">
    <source>
        <dbReference type="SAM" id="Coils"/>
    </source>
</evidence>
<keyword evidence="4" id="KW-0175">Coiled coil</keyword>
<dbReference type="VEuPathDB" id="TrichDB:TRFO_05719"/>
<comment type="caution">
    <text evidence="5">The sequence shown here is derived from an EMBL/GenBank/DDBJ whole genome shotgun (WGS) entry which is preliminary data.</text>
</comment>
<dbReference type="InterPro" id="IPR036322">
    <property type="entry name" value="WD40_repeat_dom_sf"/>
</dbReference>
<dbReference type="OrthoDB" id="10251741at2759"/>
<dbReference type="InterPro" id="IPR001680">
    <property type="entry name" value="WD40_rpt"/>
</dbReference>
<dbReference type="SUPFAM" id="SSF101908">
    <property type="entry name" value="Putative isomerase YbhE"/>
    <property type="match status" value="1"/>
</dbReference>
<dbReference type="PANTHER" id="PTHR32215:SF0">
    <property type="entry name" value="CILIA- AND FLAGELLA-ASSOCIATED PROTEIN 57"/>
    <property type="match status" value="1"/>
</dbReference>
<dbReference type="AlphaFoldDB" id="A0A1J4K3V3"/>
<sequence>MTSYTGLRLEPVTAIGVNFLDNGTVHWNGSRQFFYPVGAHIRHYHLETNQTQFLFPERFTSNCAEVIKVCDLAVSTNFQFIAISEVFRPTFGVLSIYDTETQVAHVHLRHADIRKFSSICFSYDGSMIAAFGVGPESTRVVIWKMGRQVSLAAVFPVPPTTKEIAFDPQDSYRLLLFGSNFVSTILINTIDKIQKPIEITDFKTFNHFCFVSAIPGLLLVTSGKYLVVIMNDEVVSVKNYMNMEIELLKTIRNWVFIISKGMIHFLKADFDPPFISYLGEIDIHAKSITEFSPSPDGDLAVIFHDDSFVGLFDINVSLKILKQQNEAKENEKMLLDKDQENEINEFLKSQSTISEQIPSNLVDKTEIQQFIGLFSPLSIRYHVGSIVAIATCPRKPLLATCGSDKSLLVWNLAKKCVIASVKLNEPVNNCSFHPSGDLLAVGTSERLLLYSLTFDSLVLRAKWESLSCTCVKFSNGGHLLAAGSLIIKVISTYSAKSVTSLRGHNLSVKSIEWAQNDAYFVSSGLDGNVFKWSAKTWERTCMITLTSQCIAALLSPSSIYEEESNKLVPSSNVLVVTSNNTIYDLEMKTERLPKRKLTITSIALPVHFSLVSGDQRGDLQVIPYPLLPAGDDTPFHIGIENSVHTMPVHCIVASIDGQTLFTASEDSSVFVFNIVQPHQMVVAAPVSIALSREEQSFLIEKESFEEKQDAMLRLREMLNLHRSQFQCAKTKLSEQQSREVVQQKNKWQMALSALKKQVNAIITQKIEQEKKAGEVIADSDTQHIIKIKNVKEMYEAKLTEQTRTAATLMKEKVSVQCDYEDRLHQMTETFKDKLLEKRESAQKNLEVQAVDNVNAEKEYKQIERLQSEEKVVLEQEHKMEMEQFQEEFEQQISKLNNEIEGIRTEIVGLQDIHDGNVEQTANLDTAKRKLNSENRSLEKQKQVCHIQINQLKTELASRGDRVARQTNNLISLKTRNDELQKWRAVMDYRSTELKSQVEPKAHKIEGLRSKIIDNEISLRKLKQSNLKDTAEHEVMEQEINDLYNEILKAENQSQKCEATINQFKNKVHAIYTEVEPEHWVTEITKLHKEFITRKVVVEENKALDDTLTEFERHKEALADKIVVLREGVESNTKSSGNSFLKQIDNNEDFMLELGRLRIENKRLKSDLHLAQTELNSLLRQCARESPSLETKVKTMFRSTNIICQPVIQHIQKRTTRSGASVTVEHFT</sequence>
<dbReference type="SMART" id="SM00320">
    <property type="entry name" value="WD40"/>
    <property type="match status" value="6"/>
</dbReference>
<accession>A0A1J4K3V3</accession>
<evidence type="ECO:0000313" key="6">
    <source>
        <dbReference type="Proteomes" id="UP000179807"/>
    </source>
</evidence>
<organism evidence="5 6">
    <name type="scientific">Tritrichomonas foetus</name>
    <dbReference type="NCBI Taxonomy" id="1144522"/>
    <lineage>
        <taxon>Eukaryota</taxon>
        <taxon>Metamonada</taxon>
        <taxon>Parabasalia</taxon>
        <taxon>Tritrichomonadida</taxon>
        <taxon>Tritrichomonadidae</taxon>
        <taxon>Tritrichomonas</taxon>
    </lineage>
</organism>
<proteinExistence type="predicted"/>
<gene>
    <name evidence="5" type="ORF">TRFO_05719</name>
</gene>
<feature type="repeat" description="WD" evidence="3">
    <location>
        <begin position="501"/>
        <end position="536"/>
    </location>
</feature>
<reference evidence="5" key="1">
    <citation type="submission" date="2016-10" db="EMBL/GenBank/DDBJ databases">
        <authorList>
            <person name="Benchimol M."/>
            <person name="Almeida L.G."/>
            <person name="Vasconcelos A.T."/>
            <person name="Perreira-Neves A."/>
            <person name="Rosa I.A."/>
            <person name="Tasca T."/>
            <person name="Bogo M.R."/>
            <person name="de Souza W."/>
        </authorList>
    </citation>
    <scope>NUCLEOTIDE SEQUENCE [LARGE SCALE GENOMIC DNA]</scope>
    <source>
        <strain evidence="5">K</strain>
    </source>
</reference>
<evidence type="ECO:0000256" key="1">
    <source>
        <dbReference type="ARBA" id="ARBA00022574"/>
    </source>
</evidence>
<dbReference type="GeneID" id="94827376"/>
<dbReference type="Pfam" id="PF00400">
    <property type="entry name" value="WD40"/>
    <property type="match status" value="3"/>
</dbReference>
<dbReference type="EMBL" id="MLAK01000738">
    <property type="protein sequence ID" value="OHT06063.1"/>
    <property type="molecule type" value="Genomic_DNA"/>
</dbReference>
<dbReference type="InterPro" id="IPR019775">
    <property type="entry name" value="WD40_repeat_CS"/>
</dbReference>
<dbReference type="PANTHER" id="PTHR32215">
    <property type="entry name" value="CILIA- AND FLAGELLA-ASSOCIATED PROTEIN 57"/>
    <property type="match status" value="1"/>
</dbReference>
<feature type="repeat" description="WD" evidence="3">
    <location>
        <begin position="379"/>
        <end position="420"/>
    </location>
</feature>
<name>A0A1J4K3V3_9EUKA</name>
<dbReference type="RefSeq" id="XP_068359199.1">
    <property type="nucleotide sequence ID" value="XM_068492672.1"/>
</dbReference>
<keyword evidence="6" id="KW-1185">Reference proteome</keyword>
<dbReference type="PROSITE" id="PS50082">
    <property type="entry name" value="WD_REPEATS_2"/>
    <property type="match status" value="2"/>
</dbReference>
<evidence type="ECO:0000256" key="3">
    <source>
        <dbReference type="PROSITE-ProRule" id="PRU00221"/>
    </source>
</evidence>
<keyword evidence="1 3" id="KW-0853">WD repeat</keyword>
<dbReference type="InterPro" id="IPR015943">
    <property type="entry name" value="WD40/YVTN_repeat-like_dom_sf"/>
</dbReference>
<protein>
    <recommendedName>
        <fullName evidence="7">WD repeat protein</fullName>
    </recommendedName>
</protein>
<keyword evidence="2" id="KW-0677">Repeat</keyword>
<evidence type="ECO:0000313" key="5">
    <source>
        <dbReference type="EMBL" id="OHT06063.1"/>
    </source>
</evidence>
<dbReference type="Proteomes" id="UP000179807">
    <property type="component" value="Unassembled WGS sequence"/>
</dbReference>